<keyword evidence="5 6" id="KW-0472">Membrane</keyword>
<reference evidence="8 9" key="1">
    <citation type="journal article" date="2011" name="Stand. Genomic Sci.">
        <title>Complete genome of the onion pathogen Enterobacter cloacae EcWSU1.</title>
        <authorList>
            <person name="Humann J.L."/>
            <person name="Wildung M."/>
            <person name="Cheng C.H."/>
            <person name="Lee T."/>
            <person name="Stewart J.E."/>
            <person name="Drew J.C."/>
            <person name="Triplett E.W."/>
            <person name="Main D."/>
            <person name="Schroeder B.K."/>
        </authorList>
    </citation>
    <scope>NUCLEOTIDE SEQUENCE [LARGE SCALE GENOMIC DNA]</scope>
    <source>
        <strain evidence="8 9">EcWSU1</strain>
    </source>
</reference>
<dbReference type="eggNOG" id="COG3765">
    <property type="taxonomic scope" value="Bacteria"/>
</dbReference>
<proteinExistence type="predicted"/>
<dbReference type="EMBL" id="CP002886">
    <property type="protein sequence ID" value="AEW75075.1"/>
    <property type="molecule type" value="Genomic_DNA"/>
</dbReference>
<dbReference type="HOGENOM" id="CLU_060925_3_0_6"/>
<gene>
    <name evidence="8" type="primary">fepE</name>
    <name evidence="8" type="ORF">EcWSU1_03647</name>
</gene>
<evidence type="ECO:0000256" key="4">
    <source>
        <dbReference type="ARBA" id="ARBA00022989"/>
    </source>
</evidence>
<sequence length="396" mass="44235">MYHRTTVTNQAEMVCTLKRRMAMSAMDFKKNTDLDFPHYAAPAVSSKEIDLLGLLEVLLAAKKRIVVIAFAFALVGLAIAFLLPQKWTSKAVITPAEQTQWNPLRQMMVALQVLDVDVKITRPDVFNQFIKKFQSQSLLEEYMKSSPYVMAQLEGTDVDPLELHRAVVNISEKMKAVDNTLAKDADKAPYVSWTLSFTAPTAGDAQTVLKGYVDYISQIVEQETMENIRNQITLKTKVVEQQLELDRVRLTNVHNTNLQRLNYSLEVANAAGIKKPVYSNGQAVKDDPDYSVALGADGIAQKLQIEKNLKDIAELNADFQNREYYLAQLKKLSVEDVKLEPFKYQLSPSMPVKKDGPGKVLIVILAGLLGGLFACGSVLLREAMLSRNPLVEPVTE</sequence>
<keyword evidence="4 6" id="KW-1133">Transmembrane helix</keyword>
<accession>G8LD69</accession>
<feature type="transmembrane region" description="Helical" evidence="6">
    <location>
        <begin position="360"/>
        <end position="380"/>
    </location>
</feature>
<evidence type="ECO:0000256" key="1">
    <source>
        <dbReference type="ARBA" id="ARBA00004651"/>
    </source>
</evidence>
<dbReference type="Pfam" id="PF02706">
    <property type="entry name" value="Wzz"/>
    <property type="match status" value="1"/>
</dbReference>
<dbReference type="InterPro" id="IPR050445">
    <property type="entry name" value="Bact_polysacc_biosynth/exp"/>
</dbReference>
<dbReference type="GO" id="GO:0004713">
    <property type="term" value="F:protein tyrosine kinase activity"/>
    <property type="evidence" value="ECO:0007669"/>
    <property type="project" value="TreeGrafter"/>
</dbReference>
<evidence type="ECO:0000313" key="8">
    <source>
        <dbReference type="EMBL" id="AEW75075.1"/>
    </source>
</evidence>
<evidence type="ECO:0000313" key="9">
    <source>
        <dbReference type="Proteomes" id="UP000007838"/>
    </source>
</evidence>
<evidence type="ECO:0000259" key="7">
    <source>
        <dbReference type="Pfam" id="PF02706"/>
    </source>
</evidence>
<keyword evidence="3 6" id="KW-0812">Transmembrane</keyword>
<dbReference type="PANTHER" id="PTHR32309">
    <property type="entry name" value="TYROSINE-PROTEIN KINASE"/>
    <property type="match status" value="1"/>
</dbReference>
<dbReference type="KEGG" id="eec:EcWSU1_03647"/>
<dbReference type="Gene3D" id="3.30.1890.10">
    <property type="entry name" value="FepE-like"/>
    <property type="match status" value="1"/>
</dbReference>
<name>G8LD69_9ENTR</name>
<evidence type="ECO:0000256" key="6">
    <source>
        <dbReference type="SAM" id="Phobius"/>
    </source>
</evidence>
<organism evidence="8 9">
    <name type="scientific">Enterobacter ludwigii</name>
    <dbReference type="NCBI Taxonomy" id="299767"/>
    <lineage>
        <taxon>Bacteria</taxon>
        <taxon>Pseudomonadati</taxon>
        <taxon>Pseudomonadota</taxon>
        <taxon>Gammaproteobacteria</taxon>
        <taxon>Enterobacterales</taxon>
        <taxon>Enterobacteriaceae</taxon>
        <taxon>Enterobacter</taxon>
        <taxon>Enterobacter cloacae complex</taxon>
    </lineage>
</organism>
<evidence type="ECO:0000256" key="3">
    <source>
        <dbReference type="ARBA" id="ARBA00022692"/>
    </source>
</evidence>
<dbReference type="NCBIfam" id="NF007699">
    <property type="entry name" value="PRK10381.1"/>
    <property type="match status" value="1"/>
</dbReference>
<evidence type="ECO:0000256" key="5">
    <source>
        <dbReference type="ARBA" id="ARBA00023136"/>
    </source>
</evidence>
<dbReference type="AlphaFoldDB" id="G8LD69"/>
<feature type="transmembrane region" description="Helical" evidence="6">
    <location>
        <begin position="65"/>
        <end position="83"/>
    </location>
</feature>
<comment type="subcellular location">
    <subcellularLocation>
        <location evidence="1">Cell membrane</location>
        <topology evidence="1">Multi-pass membrane protein</topology>
    </subcellularLocation>
</comment>
<dbReference type="SUPFAM" id="SSF160355">
    <property type="entry name" value="Bacterial polysaccharide co-polymerase-like"/>
    <property type="match status" value="1"/>
</dbReference>
<feature type="domain" description="Polysaccharide chain length determinant N-terminal" evidence="7">
    <location>
        <begin position="48"/>
        <end position="144"/>
    </location>
</feature>
<dbReference type="Proteomes" id="UP000007838">
    <property type="component" value="Chromosome"/>
</dbReference>
<keyword evidence="2" id="KW-1003">Cell membrane</keyword>
<dbReference type="InterPro" id="IPR003856">
    <property type="entry name" value="LPS_length_determ_N"/>
</dbReference>
<dbReference type="GO" id="GO:0005886">
    <property type="term" value="C:plasma membrane"/>
    <property type="evidence" value="ECO:0007669"/>
    <property type="project" value="UniProtKB-SubCell"/>
</dbReference>
<protein>
    <submittedName>
        <fullName evidence="8">Ferric enterobactin transport protein fepE</fullName>
    </submittedName>
</protein>
<dbReference type="PANTHER" id="PTHR32309:SF13">
    <property type="entry name" value="FERRIC ENTEROBACTIN TRANSPORT PROTEIN FEPE"/>
    <property type="match status" value="1"/>
</dbReference>
<evidence type="ECO:0000256" key="2">
    <source>
        <dbReference type="ARBA" id="ARBA00022475"/>
    </source>
</evidence>